<dbReference type="OrthoDB" id="194468at2759"/>
<reference evidence="3" key="1">
    <citation type="submission" date="2021-02" db="EMBL/GenBank/DDBJ databases">
        <authorList>
            <person name="Nowell W R."/>
        </authorList>
    </citation>
    <scope>NUCLEOTIDE SEQUENCE</scope>
</reference>
<dbReference type="EMBL" id="CAJNXB010004423">
    <property type="protein sequence ID" value="CAF3375596.1"/>
    <property type="molecule type" value="Genomic_DNA"/>
</dbReference>
<dbReference type="SUPFAM" id="SSF51338">
    <property type="entry name" value="Composite domain of metallo-dependent hydrolases"/>
    <property type="match status" value="1"/>
</dbReference>
<keyword evidence="4" id="KW-1185">Reference proteome</keyword>
<organism evidence="3 4">
    <name type="scientific">Rotaria socialis</name>
    <dbReference type="NCBI Taxonomy" id="392032"/>
    <lineage>
        <taxon>Eukaryota</taxon>
        <taxon>Metazoa</taxon>
        <taxon>Spiralia</taxon>
        <taxon>Gnathifera</taxon>
        <taxon>Rotifera</taxon>
        <taxon>Eurotatoria</taxon>
        <taxon>Bdelloidea</taxon>
        <taxon>Philodinida</taxon>
        <taxon>Philodinidae</taxon>
        <taxon>Rotaria</taxon>
    </lineage>
</organism>
<comment type="caution">
    <text evidence="3">The sequence shown here is derived from an EMBL/GenBank/DDBJ whole genome shotgun (WGS) entry which is preliminary data.</text>
</comment>
<dbReference type="Gene3D" id="3.20.20.140">
    <property type="entry name" value="Metal-dependent hydrolases"/>
    <property type="match status" value="1"/>
</dbReference>
<dbReference type="Proteomes" id="UP000663825">
    <property type="component" value="Unassembled WGS sequence"/>
</dbReference>
<dbReference type="SUPFAM" id="SSF51556">
    <property type="entry name" value="Metallo-dependent hydrolases"/>
    <property type="match status" value="1"/>
</dbReference>
<evidence type="ECO:0000259" key="1">
    <source>
        <dbReference type="Pfam" id="PF01979"/>
    </source>
</evidence>
<feature type="domain" description="Amidohydrolase-related" evidence="1">
    <location>
        <begin position="81"/>
        <end position="505"/>
    </location>
</feature>
<dbReference type="GO" id="GO:0016810">
    <property type="term" value="F:hydrolase activity, acting on carbon-nitrogen (but not peptide) bonds"/>
    <property type="evidence" value="ECO:0007669"/>
    <property type="project" value="InterPro"/>
</dbReference>
<dbReference type="InterPro" id="IPR032466">
    <property type="entry name" value="Metal_Hydrolase"/>
</dbReference>
<dbReference type="InterPro" id="IPR050287">
    <property type="entry name" value="MTA/SAH_deaminase"/>
</dbReference>
<dbReference type="PANTHER" id="PTHR43794">
    <property type="entry name" value="AMINOHYDROLASE SSNA-RELATED"/>
    <property type="match status" value="1"/>
</dbReference>
<evidence type="ECO:0000313" key="3">
    <source>
        <dbReference type="EMBL" id="CAF4625391.1"/>
    </source>
</evidence>
<feature type="non-terminal residue" evidence="3">
    <location>
        <position position="1"/>
    </location>
</feature>
<gene>
    <name evidence="2" type="ORF">TIS948_LOCUS25462</name>
    <name evidence="3" type="ORF">UJA718_LOCUS32263</name>
</gene>
<dbReference type="EMBL" id="CAJOBP010027619">
    <property type="protein sequence ID" value="CAF4625391.1"/>
    <property type="molecule type" value="Genomic_DNA"/>
</dbReference>
<dbReference type="InterPro" id="IPR011059">
    <property type="entry name" value="Metal-dep_hydrolase_composite"/>
</dbReference>
<accession>A0A821DQR5</accession>
<dbReference type="PANTHER" id="PTHR43794:SF5">
    <property type="entry name" value="CHLOROHYDROLASE FAMILY PROTEIN"/>
    <property type="match status" value="1"/>
</dbReference>
<name>A0A821DQR5_9BILA</name>
<evidence type="ECO:0000313" key="2">
    <source>
        <dbReference type="EMBL" id="CAF3375596.1"/>
    </source>
</evidence>
<dbReference type="Proteomes" id="UP000663873">
    <property type="component" value="Unassembled WGS sequence"/>
</dbReference>
<dbReference type="Pfam" id="PF01979">
    <property type="entry name" value="Amidohydro_1"/>
    <property type="match status" value="1"/>
</dbReference>
<sequence>FLFGEAVLIQRILAHDENGHKVKQFDLMIYNTTIIDVINKRILTNKNIGIVGGKISSINDSFSINYPLDIANERIDGSYLIALPGFVNTHTHLWQHISKSSAPKEPLQTWVKVYRPIHYLTKDELSDVVFSASCEALLSGITTVSDYASLSFNDYGFETNADSISKAGLNGVLVWNNPSIFLHDQIKLREIERLKIKYKNKFDIWMGFGPLSFHSIPAVYSGILIAEQLNLSTTEHTMENIQEQRDFYNSTVSYLKQYNHLNLTDEEFLYNLTNLTSPSNVDAYEQLLRNAQHILKYDTILQNDPTYKKLTNTEKHILSSLEYNRRISPLILLDYLKILQNHVAIHGVWLQNEDIDIIKRNTMSISHNPESNMYLASGIAPIDSYLRANVLITIGTDGGASNDGVNFFSAMRAMRNGHKINLMNTAVSKTFDEWNIIQAATINGAKAFKMDDKIGSIDIGKQADISLIATNEFGMSPLRLNNTISLLIYSANTRNIKYVISNGTIRVENSSLKWQDQSKLAENLSKIAKDVDVRMIAGKNWSEIYTITTEDLTHSYWYKYQSIRANDTVNLTIQSVENITICIVVSGAVFGGGTATVADHAVHERFPDIKPPQAFSKSAFLSPGIPLHVTKIAQQYRYTIYLGNSIIFEKNSPVAGQLLILALHRNSQLSTICLDSTD</sequence>
<protein>
    <recommendedName>
        <fullName evidence="1">Amidohydrolase-related domain-containing protein</fullName>
    </recommendedName>
</protein>
<proteinExistence type="predicted"/>
<dbReference type="InterPro" id="IPR006680">
    <property type="entry name" value="Amidohydro-rel"/>
</dbReference>
<dbReference type="AlphaFoldDB" id="A0A821DQR5"/>
<evidence type="ECO:0000313" key="4">
    <source>
        <dbReference type="Proteomes" id="UP000663873"/>
    </source>
</evidence>